<feature type="domain" description="HTH rpiR-type" evidence="1">
    <location>
        <begin position="14"/>
        <end position="90"/>
    </location>
</feature>
<evidence type="ECO:0000259" key="2">
    <source>
        <dbReference type="PROSITE" id="PS51464"/>
    </source>
</evidence>
<dbReference type="PROSITE" id="PS51071">
    <property type="entry name" value="HTH_RPIR"/>
    <property type="match status" value="1"/>
</dbReference>
<dbReference type="EMBL" id="VENO01000004">
    <property type="protein sequence ID" value="TNV68304.1"/>
    <property type="molecule type" value="Genomic_DNA"/>
</dbReference>
<gene>
    <name evidence="3" type="ORF">FHK04_12425</name>
</gene>
<dbReference type="InterPro" id="IPR000281">
    <property type="entry name" value="HTH_RpiR"/>
</dbReference>
<evidence type="ECO:0000313" key="4">
    <source>
        <dbReference type="Proteomes" id="UP000313395"/>
    </source>
</evidence>
<keyword evidence="4" id="KW-1185">Reference proteome</keyword>
<dbReference type="InterPro" id="IPR047640">
    <property type="entry name" value="RpiR-like"/>
</dbReference>
<dbReference type="InterPro" id="IPR001347">
    <property type="entry name" value="SIS_dom"/>
</dbReference>
<sequence length="275" mass="31177">MKVLVSVRGKVVELQDKLFEILRDSEVGTTNWLLANAVLRHGNQLSAIPIQELAESCHVSEPTVSRFSKLLGFRSYIDLKKEAKKLGDQSDLHLFHMNKPSLALLKDRPQQFLESYCQQISENLLHAASSLDFNKIDAFLAELHQTKRVFIFGTSTSLMLAEILQSNLANYKKIVYAGFNQDQQLNHAQNLTKSDLSITISTYGNFLHQYPATAKMIADSECRNILITQNAGLQETYMFDDVIFLSNKNSTETGTYSMLLGIEYLVRRYAVLFKV</sequence>
<dbReference type="InterPro" id="IPR036388">
    <property type="entry name" value="WH-like_DNA-bd_sf"/>
</dbReference>
<dbReference type="Gene3D" id="3.40.50.10490">
    <property type="entry name" value="Glucose-6-phosphate isomerase like protein, domain 1"/>
    <property type="match status" value="1"/>
</dbReference>
<dbReference type="InterPro" id="IPR046348">
    <property type="entry name" value="SIS_dom_sf"/>
</dbReference>
<dbReference type="Proteomes" id="UP000313395">
    <property type="component" value="Unassembled WGS sequence"/>
</dbReference>
<dbReference type="SUPFAM" id="SSF46689">
    <property type="entry name" value="Homeodomain-like"/>
    <property type="match status" value="1"/>
</dbReference>
<dbReference type="Gene3D" id="1.10.10.10">
    <property type="entry name" value="Winged helix-like DNA-binding domain superfamily/Winged helix DNA-binding domain"/>
    <property type="match status" value="1"/>
</dbReference>
<dbReference type="GO" id="GO:1901135">
    <property type="term" value="P:carbohydrate derivative metabolic process"/>
    <property type="evidence" value="ECO:0007669"/>
    <property type="project" value="InterPro"/>
</dbReference>
<reference evidence="3 4" key="1">
    <citation type="submission" date="2019-06" db="EMBL/GenBank/DDBJ databases">
        <title>Description Trichococcus psychrophilus sp. nov., isolated from a cold spring, by genomic and phenotypic analyses.</title>
        <authorList>
            <person name="Zakharyuk A."/>
        </authorList>
    </citation>
    <scope>NUCLEOTIDE SEQUENCE [LARGE SCALE GENOMIC DNA]</scope>
    <source>
        <strain evidence="3 4">SKBG</strain>
    </source>
</reference>
<dbReference type="PANTHER" id="PTHR30514">
    <property type="entry name" value="GLUCOKINASE"/>
    <property type="match status" value="1"/>
</dbReference>
<evidence type="ECO:0000313" key="3">
    <source>
        <dbReference type="EMBL" id="TNV68304.1"/>
    </source>
</evidence>
<feature type="domain" description="SIS" evidence="2">
    <location>
        <begin position="139"/>
        <end position="275"/>
    </location>
</feature>
<dbReference type="SUPFAM" id="SSF53697">
    <property type="entry name" value="SIS domain"/>
    <property type="match status" value="1"/>
</dbReference>
<dbReference type="Pfam" id="PF01418">
    <property type="entry name" value="HTH_6"/>
    <property type="match status" value="1"/>
</dbReference>
<dbReference type="PROSITE" id="PS51464">
    <property type="entry name" value="SIS"/>
    <property type="match status" value="1"/>
</dbReference>
<dbReference type="GO" id="GO:0003677">
    <property type="term" value="F:DNA binding"/>
    <property type="evidence" value="ECO:0007669"/>
    <property type="project" value="InterPro"/>
</dbReference>
<name>A0A5C5E596_9LACT</name>
<organism evidence="3 4">
    <name type="scientific">Trichococcus shcherbakoviae subsp. psychrophilus</name>
    <dbReference type="NCBI Taxonomy" id="2585775"/>
    <lineage>
        <taxon>Bacteria</taxon>
        <taxon>Bacillati</taxon>
        <taxon>Bacillota</taxon>
        <taxon>Bacilli</taxon>
        <taxon>Lactobacillales</taxon>
        <taxon>Carnobacteriaceae</taxon>
        <taxon>Trichococcus</taxon>
    </lineage>
</organism>
<comment type="caution">
    <text evidence="3">The sequence shown here is derived from an EMBL/GenBank/DDBJ whole genome shotgun (WGS) entry which is preliminary data.</text>
</comment>
<dbReference type="GO" id="GO:0003700">
    <property type="term" value="F:DNA-binding transcription factor activity"/>
    <property type="evidence" value="ECO:0007669"/>
    <property type="project" value="InterPro"/>
</dbReference>
<dbReference type="GO" id="GO:0097367">
    <property type="term" value="F:carbohydrate derivative binding"/>
    <property type="evidence" value="ECO:0007669"/>
    <property type="project" value="InterPro"/>
</dbReference>
<proteinExistence type="predicted"/>
<dbReference type="AlphaFoldDB" id="A0A5C5E596"/>
<protein>
    <submittedName>
        <fullName evidence="3">MurR/RpiR family transcriptional regulator</fullName>
    </submittedName>
</protein>
<evidence type="ECO:0000259" key="1">
    <source>
        <dbReference type="PROSITE" id="PS51071"/>
    </source>
</evidence>
<accession>A0A5C5E596</accession>
<dbReference type="InterPro" id="IPR009057">
    <property type="entry name" value="Homeodomain-like_sf"/>
</dbReference>